<evidence type="ECO:0000313" key="1">
    <source>
        <dbReference type="EMBL" id="GEP60019.1"/>
    </source>
</evidence>
<dbReference type="PANTHER" id="PTHR34849:SF3">
    <property type="entry name" value="SSR2962 PROTEIN"/>
    <property type="match status" value="1"/>
</dbReference>
<reference evidence="1 2" key="1">
    <citation type="submission" date="2019-07" db="EMBL/GenBank/DDBJ databases">
        <title>Whole genome shotgun sequence of Reyranella soli NBRC 108950.</title>
        <authorList>
            <person name="Hosoyama A."/>
            <person name="Uohara A."/>
            <person name="Ohji S."/>
            <person name="Ichikawa N."/>
        </authorList>
    </citation>
    <scope>NUCLEOTIDE SEQUENCE [LARGE SCALE GENOMIC DNA]</scope>
    <source>
        <strain evidence="1 2">NBRC 108950</strain>
    </source>
</reference>
<keyword evidence="2" id="KW-1185">Reference proteome</keyword>
<dbReference type="InterPro" id="IPR009057">
    <property type="entry name" value="Homeodomain-like_sf"/>
</dbReference>
<protein>
    <recommendedName>
        <fullName evidence="3">Antitoxin</fullName>
    </recommendedName>
</protein>
<accession>A0A512NM66</accession>
<dbReference type="Pfam" id="PF04255">
    <property type="entry name" value="DUF433"/>
    <property type="match status" value="1"/>
</dbReference>
<dbReference type="PANTHER" id="PTHR34849">
    <property type="entry name" value="SSL5025 PROTEIN"/>
    <property type="match status" value="1"/>
</dbReference>
<sequence length="80" mass="8612">MTFRWQDHIVRDPEICGGLPTMKGTRVLLRQVLADVANGTTATDIISAYPSPRPDHIKAAIAFAANSAKDDLPVLDKPAA</sequence>
<organism evidence="1 2">
    <name type="scientific">Reyranella soli</name>
    <dbReference type="NCBI Taxonomy" id="1230389"/>
    <lineage>
        <taxon>Bacteria</taxon>
        <taxon>Pseudomonadati</taxon>
        <taxon>Pseudomonadota</taxon>
        <taxon>Alphaproteobacteria</taxon>
        <taxon>Hyphomicrobiales</taxon>
        <taxon>Reyranellaceae</taxon>
        <taxon>Reyranella</taxon>
    </lineage>
</organism>
<comment type="caution">
    <text evidence="1">The sequence shown here is derived from an EMBL/GenBank/DDBJ whole genome shotgun (WGS) entry which is preliminary data.</text>
</comment>
<dbReference type="InterPro" id="IPR007367">
    <property type="entry name" value="DUF433"/>
</dbReference>
<dbReference type="Gene3D" id="1.10.10.10">
    <property type="entry name" value="Winged helix-like DNA-binding domain superfamily/Winged helix DNA-binding domain"/>
    <property type="match status" value="1"/>
</dbReference>
<dbReference type="OrthoDB" id="9809529at2"/>
<dbReference type="AlphaFoldDB" id="A0A512NM66"/>
<gene>
    <name evidence="1" type="ORF">RSO01_71850</name>
</gene>
<dbReference type="Proteomes" id="UP000321058">
    <property type="component" value="Unassembled WGS sequence"/>
</dbReference>
<evidence type="ECO:0000313" key="2">
    <source>
        <dbReference type="Proteomes" id="UP000321058"/>
    </source>
</evidence>
<proteinExistence type="predicted"/>
<dbReference type="SUPFAM" id="SSF46689">
    <property type="entry name" value="Homeodomain-like"/>
    <property type="match status" value="1"/>
</dbReference>
<name>A0A512NM66_9HYPH</name>
<dbReference type="InterPro" id="IPR036388">
    <property type="entry name" value="WH-like_DNA-bd_sf"/>
</dbReference>
<dbReference type="RefSeq" id="WP_147155391.1">
    <property type="nucleotide sequence ID" value="NZ_BKAJ01000147.1"/>
</dbReference>
<evidence type="ECO:0008006" key="3">
    <source>
        <dbReference type="Google" id="ProtNLM"/>
    </source>
</evidence>
<dbReference type="EMBL" id="BKAJ01000147">
    <property type="protein sequence ID" value="GEP60019.1"/>
    <property type="molecule type" value="Genomic_DNA"/>
</dbReference>